<evidence type="ECO:0000256" key="1">
    <source>
        <dbReference type="SAM" id="MobiDB-lite"/>
    </source>
</evidence>
<gene>
    <name evidence="3" type="ORF">UFOPK1440_00982</name>
</gene>
<dbReference type="AlphaFoldDB" id="A0A6J6CG19"/>
<organism evidence="3">
    <name type="scientific">freshwater metagenome</name>
    <dbReference type="NCBI Taxonomy" id="449393"/>
    <lineage>
        <taxon>unclassified sequences</taxon>
        <taxon>metagenomes</taxon>
        <taxon>ecological metagenomes</taxon>
    </lineage>
</organism>
<evidence type="ECO:0000259" key="2">
    <source>
        <dbReference type="Pfam" id="PF18305"/>
    </source>
</evidence>
<dbReference type="Gene3D" id="1.10.150.80">
    <property type="entry name" value="HRDC domain"/>
    <property type="match status" value="1"/>
</dbReference>
<evidence type="ECO:0000313" key="3">
    <source>
        <dbReference type="EMBL" id="CAB4548828.1"/>
    </source>
</evidence>
<accession>A0A6J6CG19</accession>
<proteinExistence type="predicted"/>
<reference evidence="3" key="1">
    <citation type="submission" date="2020-05" db="EMBL/GenBank/DDBJ databases">
        <authorList>
            <person name="Chiriac C."/>
            <person name="Salcher M."/>
            <person name="Ghai R."/>
            <person name="Kavagutti S V."/>
        </authorList>
    </citation>
    <scope>NUCLEOTIDE SEQUENCE</scope>
</reference>
<dbReference type="InterPro" id="IPR041605">
    <property type="entry name" value="Exo_C"/>
</dbReference>
<dbReference type="EMBL" id="CAEZSP010000061">
    <property type="protein sequence ID" value="CAB4548828.1"/>
    <property type="molecule type" value="Genomic_DNA"/>
</dbReference>
<feature type="region of interest" description="Disordered" evidence="1">
    <location>
        <begin position="49"/>
        <end position="72"/>
    </location>
</feature>
<dbReference type="InterPro" id="IPR044876">
    <property type="entry name" value="HRDC_dom_sf"/>
</dbReference>
<dbReference type="Pfam" id="PF18305">
    <property type="entry name" value="DNA_pol_A_exoN"/>
    <property type="match status" value="1"/>
</dbReference>
<feature type="domain" description="3'-5' exonuclease C-terminal" evidence="2">
    <location>
        <begin position="1"/>
        <end position="42"/>
    </location>
</feature>
<protein>
    <submittedName>
        <fullName evidence="3">Unannotated protein</fullName>
    </submittedName>
</protein>
<sequence>MRKICWNYGGNSASVTEVASDLAAWGARQWQIEITAPILSACLDEKEALPEPVKEEATEQEGENEAEIGQGQ</sequence>
<name>A0A6J6CG19_9ZZZZ</name>